<accession>A0AAD8X8I4</accession>
<evidence type="ECO:0000313" key="2">
    <source>
        <dbReference type="Proteomes" id="UP001231189"/>
    </source>
</evidence>
<gene>
    <name evidence="1" type="ORF">QYE76_014799</name>
</gene>
<keyword evidence="2" id="KW-1185">Reference proteome</keyword>
<evidence type="ECO:0000313" key="1">
    <source>
        <dbReference type="EMBL" id="KAK1698102.1"/>
    </source>
</evidence>
<sequence>MDDIKEEYWRQRSRLRWTLQEDASTAYFHAIANGRRRKCLIPRLKTDTGEVSEQRLVMEHVYNFYGNLMGSQGETRMFPLHPELWPVEKRISDENDAICVTFTVEELDEYADNTMILIEPTTRGVANLKFILMCYENMSGLTINYNKSEAVVTGVSDSGKLRVANGLNCKLGSLPMHYLGLPVSNKALFVADWHFLTKKVGHRVDLWQGIFLAAAGRLELTNSCLSSLPMFATRLYLLHESTHGAMNHSRARSFWEWVGDKRKYHMVEWATVCRPRDHGGMGILNTKYMNIALMLRWIWKLYQNEEGLREDLLRAKYLGDNDLFSPEVPTSGSQFWRAIQKIKWFFKLGARH</sequence>
<reference evidence="1" key="1">
    <citation type="submission" date="2023-07" db="EMBL/GenBank/DDBJ databases">
        <title>A chromosome-level genome assembly of Lolium multiflorum.</title>
        <authorList>
            <person name="Chen Y."/>
            <person name="Copetti D."/>
            <person name="Kolliker R."/>
            <person name="Studer B."/>
        </authorList>
    </citation>
    <scope>NUCLEOTIDE SEQUENCE</scope>
    <source>
        <strain evidence="1">02402/16</strain>
        <tissue evidence="1">Leaf</tissue>
    </source>
</reference>
<name>A0AAD8X8I4_LOLMU</name>
<organism evidence="1 2">
    <name type="scientific">Lolium multiflorum</name>
    <name type="common">Italian ryegrass</name>
    <name type="synonym">Lolium perenne subsp. multiflorum</name>
    <dbReference type="NCBI Taxonomy" id="4521"/>
    <lineage>
        <taxon>Eukaryota</taxon>
        <taxon>Viridiplantae</taxon>
        <taxon>Streptophyta</taxon>
        <taxon>Embryophyta</taxon>
        <taxon>Tracheophyta</taxon>
        <taxon>Spermatophyta</taxon>
        <taxon>Magnoliopsida</taxon>
        <taxon>Liliopsida</taxon>
        <taxon>Poales</taxon>
        <taxon>Poaceae</taxon>
        <taxon>BOP clade</taxon>
        <taxon>Pooideae</taxon>
        <taxon>Poodae</taxon>
        <taxon>Poeae</taxon>
        <taxon>Poeae Chloroplast Group 2 (Poeae type)</taxon>
        <taxon>Loliodinae</taxon>
        <taxon>Loliinae</taxon>
        <taxon>Lolium</taxon>
    </lineage>
</organism>
<proteinExistence type="predicted"/>
<dbReference type="EMBL" id="JAUUTY010000001">
    <property type="protein sequence ID" value="KAK1698102.1"/>
    <property type="molecule type" value="Genomic_DNA"/>
</dbReference>
<comment type="caution">
    <text evidence="1">The sequence shown here is derived from an EMBL/GenBank/DDBJ whole genome shotgun (WGS) entry which is preliminary data.</text>
</comment>
<dbReference type="PANTHER" id="PTHR33116:SF87">
    <property type="entry name" value="OS01G0158850 PROTEIN"/>
    <property type="match status" value="1"/>
</dbReference>
<protein>
    <submittedName>
        <fullName evidence="1">Uncharacterized protein</fullName>
    </submittedName>
</protein>
<dbReference type="PANTHER" id="PTHR33116">
    <property type="entry name" value="REVERSE TRANSCRIPTASE ZINC-BINDING DOMAIN-CONTAINING PROTEIN-RELATED-RELATED"/>
    <property type="match status" value="1"/>
</dbReference>
<dbReference type="Proteomes" id="UP001231189">
    <property type="component" value="Unassembled WGS sequence"/>
</dbReference>
<dbReference type="AlphaFoldDB" id="A0AAD8X8I4"/>